<feature type="domain" description="PKD" evidence="2">
    <location>
        <begin position="364"/>
        <end position="419"/>
    </location>
</feature>
<protein>
    <recommendedName>
        <fullName evidence="2">PKD domain-containing protein</fullName>
    </recommendedName>
</protein>
<keyword evidence="4" id="KW-1185">Reference proteome</keyword>
<dbReference type="AlphaFoldDB" id="A0A6C2TXI3"/>
<dbReference type="Gene3D" id="2.60.40.10">
    <property type="entry name" value="Immunoglobulins"/>
    <property type="match status" value="1"/>
</dbReference>
<keyword evidence="1" id="KW-0732">Signal</keyword>
<dbReference type="PROSITE" id="PS50093">
    <property type="entry name" value="PKD"/>
    <property type="match status" value="1"/>
</dbReference>
<name>A0A6C2TXI3_PONDE</name>
<evidence type="ECO:0000259" key="2">
    <source>
        <dbReference type="PROSITE" id="PS50093"/>
    </source>
</evidence>
<evidence type="ECO:0000256" key="1">
    <source>
        <dbReference type="SAM" id="SignalP"/>
    </source>
</evidence>
<dbReference type="InterPro" id="IPR035986">
    <property type="entry name" value="PKD_dom_sf"/>
</dbReference>
<accession>A0A6C2TXI3</accession>
<dbReference type="Proteomes" id="UP000366872">
    <property type="component" value="Unassembled WGS sequence"/>
</dbReference>
<dbReference type="RefSeq" id="WP_136078010.1">
    <property type="nucleotide sequence ID" value="NZ_CAAHFG010000001.1"/>
</dbReference>
<dbReference type="EMBL" id="CAAHFG010000001">
    <property type="protein sequence ID" value="VGO12335.1"/>
    <property type="molecule type" value="Genomic_DNA"/>
</dbReference>
<dbReference type="SUPFAM" id="SSF49299">
    <property type="entry name" value="PKD domain"/>
    <property type="match status" value="1"/>
</dbReference>
<evidence type="ECO:0000313" key="4">
    <source>
        <dbReference type="Proteomes" id="UP000366872"/>
    </source>
</evidence>
<dbReference type="InterPro" id="IPR000601">
    <property type="entry name" value="PKD_dom"/>
</dbReference>
<sequence>MRNCVCSMLLCAAILLAGVSKAAKTTGNVKVLCVRVLFKDYKNPPSLSTITNRIRGAETQFEKFSFGKMDVTYDTVTVTLPNNRGTYTAGALASAAENKVPGSGNYDIVVFFHGGHASGNKAIVGGSRVWTTNGGSLIHEMGHCFGWGHQSRWTSSNSNPISDGGKLDNDVYQFMKTGTIDPGPARKWGAKWISDRYNFTATADLDRTVRLYAFDQKNMDPANSKRTIRVQRTTGTKKFFWLGFRATQLNNYDSNVKNNHLRQGVVFYWERSNASPVLLDMHPNTGGVNDHSLQPGETYADKVGDVYITNLGRGGTSPNEYVDVQVKRGEFPGNQAPVPTWNAPYSVLKGEPYTFVVTPNDPDGDPVACMWKTASSAIPVNTSSNSITKSWDSTGTKKVSVVVSDMKGKTATLTRNVEVVDAYPVSQWTGEGEDAVWNTTSNWLSGAEPSTKLDIVSFNGLFSGVNQPLIDGAGVVQRLVKQVRLDPVLNRDVAITLSDTNSLLRIYGGGIDMSSTTRSLDVVGDGEVRLNAFQSWTVATGAALTVAAELNMNNKGLRIDGNGTVVLSGGITGGGALVKGGQGVLELGGSLVEAESIVVDEGSLSLGNSSIKSCSLPGDLRVDGTLRIDADPAATVNCDHFNVAGELAGTGRLHVSVQGGGSFTNGQLFQVFNKAFPNGNLLAIEPTVPAPGFVWANRLAIDGTIAAVSAPPAGTFDAWTKVVSGVLDPSAKFEADPNGDGIKNGMAYFLGASLAMNDSTGLLPQWNYNPGTNAAFSVTYRRLDEATNQIYSAIEYTTNLTDWILAVDGQDGIVETIDDDFFGAGIDRVTVCLCDGLAPGGELFGRLVVLDRMSPAVVLPHYGAWAAGLGLTGPDADPTRDVDGDGDTNVKEFLSGADPRNPFNNGAQFTRGTVSHVSGLAGGFYGILGDDGIRYDPHSSLPPELRVDGIRVMFQARRPLGAVCIHAWGAIVEILEVQEL</sequence>
<dbReference type="CDD" id="cd00146">
    <property type="entry name" value="PKD"/>
    <property type="match status" value="1"/>
</dbReference>
<dbReference type="InterPro" id="IPR013783">
    <property type="entry name" value="Ig-like_fold"/>
</dbReference>
<feature type="signal peptide" evidence="1">
    <location>
        <begin position="1"/>
        <end position="22"/>
    </location>
</feature>
<gene>
    <name evidence="3" type="ORF">PDESU_00887</name>
</gene>
<proteinExistence type="predicted"/>
<organism evidence="3 4">
    <name type="scientific">Pontiella desulfatans</name>
    <dbReference type="NCBI Taxonomy" id="2750659"/>
    <lineage>
        <taxon>Bacteria</taxon>
        <taxon>Pseudomonadati</taxon>
        <taxon>Kiritimatiellota</taxon>
        <taxon>Kiritimatiellia</taxon>
        <taxon>Kiritimatiellales</taxon>
        <taxon>Pontiellaceae</taxon>
        <taxon>Pontiella</taxon>
    </lineage>
</organism>
<evidence type="ECO:0000313" key="3">
    <source>
        <dbReference type="EMBL" id="VGO12335.1"/>
    </source>
</evidence>
<dbReference type="Pfam" id="PF17963">
    <property type="entry name" value="Big_9"/>
    <property type="match status" value="1"/>
</dbReference>
<feature type="chain" id="PRO_5025473045" description="PKD domain-containing protein" evidence="1">
    <location>
        <begin position="23"/>
        <end position="980"/>
    </location>
</feature>
<reference evidence="3 4" key="1">
    <citation type="submission" date="2019-04" db="EMBL/GenBank/DDBJ databases">
        <authorList>
            <person name="Van Vliet M D."/>
        </authorList>
    </citation>
    <scope>NUCLEOTIDE SEQUENCE [LARGE SCALE GENOMIC DNA]</scope>
    <source>
        <strain evidence="3 4">F1</strain>
    </source>
</reference>